<dbReference type="CDD" id="cd04301">
    <property type="entry name" value="NAT_SF"/>
    <property type="match status" value="1"/>
</dbReference>
<dbReference type="Gene3D" id="3.40.630.30">
    <property type="match status" value="1"/>
</dbReference>
<dbReference type="EMBL" id="QKKZ01000001">
    <property type="protein sequence ID" value="KAB7516313.1"/>
    <property type="molecule type" value="Genomic_DNA"/>
</dbReference>
<dbReference type="Pfam" id="PF00583">
    <property type="entry name" value="Acetyltransf_1"/>
    <property type="match status" value="1"/>
</dbReference>
<dbReference type="GO" id="GO:0016747">
    <property type="term" value="F:acyltransferase activity, transferring groups other than amino-acyl groups"/>
    <property type="evidence" value="ECO:0007669"/>
    <property type="project" value="InterPro"/>
</dbReference>
<accession>A0A5N5UA69</accession>
<feature type="domain" description="N-acetyltransferase" evidence="2">
    <location>
        <begin position="28"/>
        <end position="181"/>
    </location>
</feature>
<name>A0A5N5UCI6_9EURY</name>
<dbReference type="OrthoDB" id="51421at2157"/>
<dbReference type="SUPFAM" id="SSF55729">
    <property type="entry name" value="Acyl-CoA N-acyltransferases (Nat)"/>
    <property type="match status" value="1"/>
</dbReference>
<reference evidence="6 7" key="1">
    <citation type="submission" date="2019-10" db="EMBL/GenBank/DDBJ databases">
        <title>Unraveling microbial dark matter from salterns through culturing: the case of the genus Halosegnis.</title>
        <authorList>
            <person name="Duran-Viseras A."/>
            <person name="Andrei A.-S."/>
            <person name="Vera-Gargallo B."/>
            <person name="Ghai R."/>
            <person name="Sanchez-Porro C."/>
            <person name="Ventosa A."/>
        </authorList>
    </citation>
    <scope>NUCLEOTIDE SEQUENCE [LARGE SCALE GENOMIC DNA]</scope>
    <source>
        <strain evidence="3 7">F17-44</strain>
        <strain evidence="4 8">F18-79</strain>
        <strain evidence="5 6">F19-13</strain>
    </source>
</reference>
<feature type="region of interest" description="Disordered" evidence="1">
    <location>
        <begin position="1"/>
        <end position="24"/>
    </location>
</feature>
<dbReference type="InterPro" id="IPR050276">
    <property type="entry name" value="MshD_Acetyltransferase"/>
</dbReference>
<dbReference type="RefSeq" id="WP_152120261.1">
    <property type="nucleotide sequence ID" value="NZ_QJOW01000003.1"/>
</dbReference>
<evidence type="ECO:0000313" key="8">
    <source>
        <dbReference type="Proteomes" id="UP000326865"/>
    </source>
</evidence>
<evidence type="ECO:0000259" key="2">
    <source>
        <dbReference type="PROSITE" id="PS51186"/>
    </source>
</evidence>
<organism evidence="4 8">
    <name type="scientific">Halosegnis rubeus</name>
    <dbReference type="NCBI Taxonomy" id="2212850"/>
    <lineage>
        <taxon>Archaea</taxon>
        <taxon>Methanobacteriati</taxon>
        <taxon>Methanobacteriota</taxon>
        <taxon>Stenosarchaea group</taxon>
        <taxon>Halobacteria</taxon>
        <taxon>Halobacteriales</taxon>
        <taxon>Natronomonadaceae</taxon>
        <taxon>Halosegnis</taxon>
    </lineage>
</organism>
<evidence type="ECO:0000313" key="4">
    <source>
        <dbReference type="EMBL" id="KAB7516313.1"/>
    </source>
</evidence>
<accession>A0A5N5UJ70</accession>
<dbReference type="InterPro" id="IPR016181">
    <property type="entry name" value="Acyl_CoA_acyltransferase"/>
</dbReference>
<evidence type="ECO:0000313" key="6">
    <source>
        <dbReference type="Proteomes" id="UP000326207"/>
    </source>
</evidence>
<sequence length="181" mass="20188">MSRIYPDEVAGPYDPPPRSLTDKAGRDIEIRRFEDDMEALVSMYLDFDPEDRAQGIPPTTDEQIREWLDTIVTEAGVNVIAWHDGDAVGHATLVPDFDDNEGTEGLDEFELAIFVLAEYQESGIGSQLITALLGAGRAEEIDRVWLTVERWNHAAVALYEKVGFEPSDTGSFELEMGAKLR</sequence>
<dbReference type="EMBL" id="QJOW01000003">
    <property type="protein sequence ID" value="KAB7515259.1"/>
    <property type="molecule type" value="Genomic_DNA"/>
</dbReference>
<dbReference type="Proteomes" id="UP000326865">
    <property type="component" value="Unassembled WGS sequence"/>
</dbReference>
<keyword evidence="4" id="KW-0808">Transferase</keyword>
<dbReference type="PANTHER" id="PTHR43617:SF34">
    <property type="entry name" value="PUTATIVE-RELATED"/>
    <property type="match status" value="1"/>
</dbReference>
<dbReference type="AlphaFoldDB" id="A0A5N5UCI6"/>
<accession>A0A5N5UCI6</accession>
<keyword evidence="8" id="KW-1185">Reference proteome</keyword>
<dbReference type="PROSITE" id="PS51186">
    <property type="entry name" value="GNAT"/>
    <property type="match status" value="1"/>
</dbReference>
<evidence type="ECO:0000313" key="7">
    <source>
        <dbReference type="Proteomes" id="UP000326302"/>
    </source>
</evidence>
<dbReference type="EMBL" id="QMDY01000004">
    <property type="protein sequence ID" value="KAB7517699.1"/>
    <property type="molecule type" value="Genomic_DNA"/>
</dbReference>
<dbReference type="Proteomes" id="UP000326302">
    <property type="component" value="Unassembled WGS sequence"/>
</dbReference>
<dbReference type="InterPro" id="IPR000182">
    <property type="entry name" value="GNAT_dom"/>
</dbReference>
<evidence type="ECO:0000313" key="3">
    <source>
        <dbReference type="EMBL" id="KAB7515259.1"/>
    </source>
</evidence>
<dbReference type="PANTHER" id="PTHR43617">
    <property type="entry name" value="L-AMINO ACID N-ACETYLTRANSFERASE"/>
    <property type="match status" value="1"/>
</dbReference>
<evidence type="ECO:0000313" key="5">
    <source>
        <dbReference type="EMBL" id="KAB7517699.1"/>
    </source>
</evidence>
<proteinExistence type="predicted"/>
<gene>
    <name evidence="4" type="ORF">DM867_04070</name>
    <name evidence="3" type="ORF">DMP03_08450</name>
    <name evidence="5" type="ORF">DP108_09050</name>
</gene>
<evidence type="ECO:0000256" key="1">
    <source>
        <dbReference type="SAM" id="MobiDB-lite"/>
    </source>
</evidence>
<dbReference type="Proteomes" id="UP000326207">
    <property type="component" value="Unassembled WGS sequence"/>
</dbReference>
<protein>
    <submittedName>
        <fullName evidence="4">GNAT family N-acetyltransferase</fullName>
    </submittedName>
</protein>
<comment type="caution">
    <text evidence="4">The sequence shown here is derived from an EMBL/GenBank/DDBJ whole genome shotgun (WGS) entry which is preliminary data.</text>
</comment>